<proteinExistence type="predicted"/>
<dbReference type="InterPro" id="IPR000182">
    <property type="entry name" value="GNAT_dom"/>
</dbReference>
<dbReference type="AlphaFoldDB" id="X1GNQ4"/>
<comment type="caution">
    <text evidence="2">The sequence shown here is derived from an EMBL/GenBank/DDBJ whole genome shotgun (WGS) entry which is preliminary data.</text>
</comment>
<evidence type="ECO:0000259" key="1">
    <source>
        <dbReference type="PROSITE" id="PS51186"/>
    </source>
</evidence>
<dbReference type="InterPro" id="IPR053144">
    <property type="entry name" value="Acetyltransferase_Butenolide"/>
</dbReference>
<feature type="domain" description="N-acetyltransferase" evidence="1">
    <location>
        <begin position="1"/>
        <end position="89"/>
    </location>
</feature>
<dbReference type="InterPro" id="IPR016181">
    <property type="entry name" value="Acyl_CoA_acyltransferase"/>
</dbReference>
<reference evidence="2" key="1">
    <citation type="journal article" date="2014" name="Front. Microbiol.">
        <title>High frequency of phylogenetically diverse reductive dehalogenase-homologous genes in deep subseafloor sedimentary metagenomes.</title>
        <authorList>
            <person name="Kawai M."/>
            <person name="Futagami T."/>
            <person name="Toyoda A."/>
            <person name="Takaki Y."/>
            <person name="Nishi S."/>
            <person name="Hori S."/>
            <person name="Arai W."/>
            <person name="Tsubouchi T."/>
            <person name="Morono Y."/>
            <person name="Uchiyama I."/>
            <person name="Ito T."/>
            <person name="Fujiyama A."/>
            <person name="Inagaki F."/>
            <person name="Takami H."/>
        </authorList>
    </citation>
    <scope>NUCLEOTIDE SEQUENCE</scope>
    <source>
        <strain evidence="2">Expedition CK06-06</strain>
    </source>
</reference>
<dbReference type="EMBL" id="BARU01014601">
    <property type="protein sequence ID" value="GAH34643.1"/>
    <property type="molecule type" value="Genomic_DNA"/>
</dbReference>
<dbReference type="PROSITE" id="PS51186">
    <property type="entry name" value="GNAT"/>
    <property type="match status" value="1"/>
</dbReference>
<dbReference type="Gene3D" id="3.40.630.30">
    <property type="match status" value="1"/>
</dbReference>
<dbReference type="Pfam" id="PF00583">
    <property type="entry name" value="Acetyltransf_1"/>
    <property type="match status" value="1"/>
</dbReference>
<dbReference type="CDD" id="cd04301">
    <property type="entry name" value="NAT_SF"/>
    <property type="match status" value="1"/>
</dbReference>
<dbReference type="PANTHER" id="PTHR43233:SF1">
    <property type="entry name" value="FAMILY N-ACETYLTRANSFERASE, PUTATIVE (AFU_ORTHOLOGUE AFUA_6G03350)-RELATED"/>
    <property type="match status" value="1"/>
</dbReference>
<sequence>MEITYKKTLPDKEKYFSLFETTGWNKEYQFNKEQLYEATNRSWYLISAYDNDRLIGFGRIISDGIFHALIIDLIVLPNYQAKGIGSNIL</sequence>
<accession>X1GNQ4</accession>
<name>X1GNQ4_9ZZZZ</name>
<protein>
    <recommendedName>
        <fullName evidence="1">N-acetyltransferase domain-containing protein</fullName>
    </recommendedName>
</protein>
<organism evidence="2">
    <name type="scientific">marine sediment metagenome</name>
    <dbReference type="NCBI Taxonomy" id="412755"/>
    <lineage>
        <taxon>unclassified sequences</taxon>
        <taxon>metagenomes</taxon>
        <taxon>ecological metagenomes</taxon>
    </lineage>
</organism>
<feature type="non-terminal residue" evidence="2">
    <location>
        <position position="89"/>
    </location>
</feature>
<dbReference type="SUPFAM" id="SSF55729">
    <property type="entry name" value="Acyl-CoA N-acyltransferases (Nat)"/>
    <property type="match status" value="1"/>
</dbReference>
<dbReference type="GO" id="GO:0016747">
    <property type="term" value="F:acyltransferase activity, transferring groups other than amino-acyl groups"/>
    <property type="evidence" value="ECO:0007669"/>
    <property type="project" value="InterPro"/>
</dbReference>
<dbReference type="PANTHER" id="PTHR43233">
    <property type="entry name" value="FAMILY N-ACETYLTRANSFERASE, PUTATIVE (AFU_ORTHOLOGUE AFUA_6G03350)-RELATED"/>
    <property type="match status" value="1"/>
</dbReference>
<gene>
    <name evidence="2" type="ORF">S03H2_25668</name>
</gene>
<evidence type="ECO:0000313" key="2">
    <source>
        <dbReference type="EMBL" id="GAH34643.1"/>
    </source>
</evidence>